<dbReference type="EMBL" id="BMWZ01000002">
    <property type="protein sequence ID" value="GGZ74991.1"/>
    <property type="molecule type" value="Genomic_DNA"/>
</dbReference>
<sequence length="181" mass="21797">MEALRVFEDLKDNGVYSMEKIKDWLRAYVGDYYEVKSNWNCPVSGCNYRWTNQCSCKKKDDAYLFLSLFSALREFTKYHQKESYAELELEAYKKISYDKGLVKQWVRKNEKVGTIDCFELLLYHYDYSLKPYHLLVMGRSLLGYEVFVDRKDFENLIDFLNIFNELFWVKKVYPESETLAY</sequence>
<dbReference type="RefSeq" id="WP_189359726.1">
    <property type="nucleotide sequence ID" value="NZ_BMWZ01000002.1"/>
</dbReference>
<organism evidence="1 2">
    <name type="scientific">Algibacter mikhailovii</name>
    <dbReference type="NCBI Taxonomy" id="425498"/>
    <lineage>
        <taxon>Bacteria</taxon>
        <taxon>Pseudomonadati</taxon>
        <taxon>Bacteroidota</taxon>
        <taxon>Flavobacteriia</taxon>
        <taxon>Flavobacteriales</taxon>
        <taxon>Flavobacteriaceae</taxon>
        <taxon>Algibacter</taxon>
    </lineage>
</organism>
<name>A0A918V6N2_9FLAO</name>
<accession>A0A918V6N2</accession>
<comment type="caution">
    <text evidence="1">The sequence shown here is derived from an EMBL/GenBank/DDBJ whole genome shotgun (WGS) entry which is preliminary data.</text>
</comment>
<dbReference type="Proteomes" id="UP000636004">
    <property type="component" value="Unassembled WGS sequence"/>
</dbReference>
<proteinExistence type="predicted"/>
<protein>
    <submittedName>
        <fullName evidence="1">Uncharacterized protein</fullName>
    </submittedName>
</protein>
<gene>
    <name evidence="1" type="ORF">GCM10007028_10500</name>
</gene>
<evidence type="ECO:0000313" key="1">
    <source>
        <dbReference type="EMBL" id="GGZ74991.1"/>
    </source>
</evidence>
<keyword evidence="2" id="KW-1185">Reference proteome</keyword>
<evidence type="ECO:0000313" key="2">
    <source>
        <dbReference type="Proteomes" id="UP000636004"/>
    </source>
</evidence>
<reference evidence="1" key="2">
    <citation type="submission" date="2020-09" db="EMBL/GenBank/DDBJ databases">
        <authorList>
            <person name="Sun Q."/>
            <person name="Kim S."/>
        </authorList>
    </citation>
    <scope>NUCLEOTIDE SEQUENCE</scope>
    <source>
        <strain evidence="1">KCTC 12710</strain>
    </source>
</reference>
<dbReference type="AlphaFoldDB" id="A0A918V6N2"/>
<reference evidence="1" key="1">
    <citation type="journal article" date="2014" name="Int. J. Syst. Evol. Microbiol.">
        <title>Complete genome sequence of Corynebacterium casei LMG S-19264T (=DSM 44701T), isolated from a smear-ripened cheese.</title>
        <authorList>
            <consortium name="US DOE Joint Genome Institute (JGI-PGF)"/>
            <person name="Walter F."/>
            <person name="Albersmeier A."/>
            <person name="Kalinowski J."/>
            <person name="Ruckert C."/>
        </authorList>
    </citation>
    <scope>NUCLEOTIDE SEQUENCE</scope>
    <source>
        <strain evidence="1">KCTC 12710</strain>
    </source>
</reference>